<sequence>MKPALAFRQLHYPNSWQDLPNGRLIKKAIESELSPWWPKFFGYHVAKLGALSAEVEIVNSTIKHQVCVCNQNTYSKSHSNDINSSEVNLTRVVGDIDDLPLQKHSVDVCLLSHALEFSLDPHHVVREANRVLIPNGYLVITGFNPISLAGLNRLLPYRRKKSPWNEHFFTPMRVKDWLHLMGFEVLADQRSLHSSLTGKLTTEKLDNKWHHFAKNYLPSLGSVYVIVAKKRVLPLTPIKPRWQIRPEFNPVKVTTMNTSRKLTPTNKKSSADKAM</sequence>
<dbReference type="Pfam" id="PF08241">
    <property type="entry name" value="Methyltransf_11"/>
    <property type="match status" value="1"/>
</dbReference>
<keyword evidence="3" id="KW-0808">Transferase</keyword>
<dbReference type="SUPFAM" id="SSF53335">
    <property type="entry name" value="S-adenosyl-L-methionine-dependent methyltransferases"/>
    <property type="match status" value="1"/>
</dbReference>
<keyword evidence="4" id="KW-1185">Reference proteome</keyword>
<dbReference type="RefSeq" id="WP_101343027.1">
    <property type="nucleotide sequence ID" value="NZ_PJAI02000019.1"/>
</dbReference>
<accession>A0ABY3MU22</accession>
<dbReference type="GO" id="GO:0032259">
    <property type="term" value="P:methylation"/>
    <property type="evidence" value="ECO:0007669"/>
    <property type="project" value="UniProtKB-KW"/>
</dbReference>
<feature type="region of interest" description="Disordered" evidence="1">
    <location>
        <begin position="256"/>
        <end position="275"/>
    </location>
</feature>
<proteinExistence type="predicted"/>
<keyword evidence="3" id="KW-0489">Methyltransferase</keyword>
<organism evidence="3 4">
    <name type="scientific">Colwellia echini</name>
    <dbReference type="NCBI Taxonomy" id="1982103"/>
    <lineage>
        <taxon>Bacteria</taxon>
        <taxon>Pseudomonadati</taxon>
        <taxon>Pseudomonadota</taxon>
        <taxon>Gammaproteobacteria</taxon>
        <taxon>Alteromonadales</taxon>
        <taxon>Colwelliaceae</taxon>
        <taxon>Colwellia</taxon>
    </lineage>
</organism>
<dbReference type="GO" id="GO:0008168">
    <property type="term" value="F:methyltransferase activity"/>
    <property type="evidence" value="ECO:0007669"/>
    <property type="project" value="UniProtKB-KW"/>
</dbReference>
<feature type="compositionally biased region" description="Polar residues" evidence="1">
    <location>
        <begin position="256"/>
        <end position="268"/>
    </location>
</feature>
<dbReference type="Proteomes" id="UP000815846">
    <property type="component" value="Unassembled WGS sequence"/>
</dbReference>
<dbReference type="EMBL" id="PJAI02000019">
    <property type="protein sequence ID" value="TYK64708.1"/>
    <property type="molecule type" value="Genomic_DNA"/>
</dbReference>
<protein>
    <submittedName>
        <fullName evidence="3">Class I SAM-dependent methyltransferase</fullName>
    </submittedName>
</protein>
<gene>
    <name evidence="3" type="ORF">CWS31_014130</name>
</gene>
<name>A0ABY3MU22_9GAMM</name>
<evidence type="ECO:0000313" key="3">
    <source>
        <dbReference type="EMBL" id="TYK64708.1"/>
    </source>
</evidence>
<dbReference type="Gene3D" id="3.40.50.150">
    <property type="entry name" value="Vaccinia Virus protein VP39"/>
    <property type="match status" value="1"/>
</dbReference>
<dbReference type="CDD" id="cd02440">
    <property type="entry name" value="AdoMet_MTases"/>
    <property type="match status" value="1"/>
</dbReference>
<evidence type="ECO:0000256" key="1">
    <source>
        <dbReference type="SAM" id="MobiDB-lite"/>
    </source>
</evidence>
<dbReference type="InterPro" id="IPR029063">
    <property type="entry name" value="SAM-dependent_MTases_sf"/>
</dbReference>
<feature type="domain" description="Methyltransferase type 11" evidence="2">
    <location>
        <begin position="73"/>
        <end position="140"/>
    </location>
</feature>
<evidence type="ECO:0000313" key="4">
    <source>
        <dbReference type="Proteomes" id="UP000815846"/>
    </source>
</evidence>
<comment type="caution">
    <text evidence="3">The sequence shown here is derived from an EMBL/GenBank/DDBJ whole genome shotgun (WGS) entry which is preliminary data.</text>
</comment>
<dbReference type="InterPro" id="IPR013216">
    <property type="entry name" value="Methyltransf_11"/>
</dbReference>
<reference evidence="3 4" key="1">
    <citation type="submission" date="2019-08" db="EMBL/GenBank/DDBJ databases">
        <title>Microbe sample from Colwellia echini.</title>
        <authorList>
            <person name="Christiansen L."/>
            <person name="Pathiraja D."/>
            <person name="Schultz-Johansen M."/>
            <person name="Choi I.-G."/>
            <person name="Stougaard P."/>
        </authorList>
    </citation>
    <scope>NUCLEOTIDE SEQUENCE [LARGE SCALE GENOMIC DNA]</scope>
    <source>
        <strain evidence="3 4">A3</strain>
    </source>
</reference>
<evidence type="ECO:0000259" key="2">
    <source>
        <dbReference type="Pfam" id="PF08241"/>
    </source>
</evidence>